<feature type="transmembrane region" description="Helical" evidence="1">
    <location>
        <begin position="21"/>
        <end position="43"/>
    </location>
</feature>
<proteinExistence type="predicted"/>
<name>A0ABR9NS53_9BACT</name>
<protein>
    <submittedName>
        <fullName evidence="2">Uncharacterized protein</fullName>
    </submittedName>
</protein>
<evidence type="ECO:0000313" key="2">
    <source>
        <dbReference type="EMBL" id="MBE2887071.1"/>
    </source>
</evidence>
<keyword evidence="1" id="KW-0472">Membrane</keyword>
<evidence type="ECO:0000256" key="1">
    <source>
        <dbReference type="SAM" id="Phobius"/>
    </source>
</evidence>
<organism evidence="2 3">
    <name type="scientific">Geobacter anodireducens</name>
    <dbReference type="NCBI Taxonomy" id="1340425"/>
    <lineage>
        <taxon>Bacteria</taxon>
        <taxon>Pseudomonadati</taxon>
        <taxon>Thermodesulfobacteriota</taxon>
        <taxon>Desulfuromonadia</taxon>
        <taxon>Geobacterales</taxon>
        <taxon>Geobacteraceae</taxon>
        <taxon>Geobacter</taxon>
    </lineage>
</organism>
<keyword evidence="3" id="KW-1185">Reference proteome</keyword>
<keyword evidence="1" id="KW-0812">Transmembrane</keyword>
<dbReference type="RefSeq" id="WP_010942317.1">
    <property type="nucleotide sequence ID" value="NZ_JADBFD010000004.1"/>
</dbReference>
<keyword evidence="1" id="KW-1133">Transmembrane helix</keyword>
<evidence type="ECO:0000313" key="3">
    <source>
        <dbReference type="Proteomes" id="UP000618926"/>
    </source>
</evidence>
<dbReference type="EMBL" id="JADBFD010000004">
    <property type="protein sequence ID" value="MBE2887071.1"/>
    <property type="molecule type" value="Genomic_DNA"/>
</dbReference>
<accession>A0ABR9NS53</accession>
<dbReference type="Proteomes" id="UP000618926">
    <property type="component" value="Unassembled WGS sequence"/>
</dbReference>
<gene>
    <name evidence="2" type="ORF">IIE05_03690</name>
</gene>
<reference evidence="2 3" key="1">
    <citation type="submission" date="2020-10" db="EMBL/GenBank/DDBJ databases">
        <title>Investigation of anaerobic biodegradation of phenanthrene by a sulfate-dependent Geobacter anodireducens strain PheS2.</title>
        <authorList>
            <person name="Zhang Z."/>
        </authorList>
    </citation>
    <scope>NUCLEOTIDE SEQUENCE [LARGE SCALE GENOMIC DNA]</scope>
    <source>
        <strain evidence="2 3">PheS2</strain>
    </source>
</reference>
<comment type="caution">
    <text evidence="2">The sequence shown here is derived from an EMBL/GenBank/DDBJ whole genome shotgun (WGS) entry which is preliminary data.</text>
</comment>
<sequence>MGRYIREERTAKEKIQDTVNTIIAFFLMIVASALVVLLVFLFYENSKG</sequence>